<evidence type="ECO:0000256" key="4">
    <source>
        <dbReference type="ARBA" id="ARBA00023163"/>
    </source>
</evidence>
<dbReference type="NCBIfam" id="TIGR02937">
    <property type="entry name" value="sigma70-ECF"/>
    <property type="match status" value="1"/>
</dbReference>
<feature type="domain" description="RNA polymerase sigma-70 region 2" evidence="5">
    <location>
        <begin position="26"/>
        <end position="91"/>
    </location>
</feature>
<dbReference type="SUPFAM" id="SSF88659">
    <property type="entry name" value="Sigma3 and sigma4 domains of RNA polymerase sigma factors"/>
    <property type="match status" value="1"/>
</dbReference>
<comment type="caution">
    <text evidence="7">The sequence shown here is derived from an EMBL/GenBank/DDBJ whole genome shotgun (WGS) entry which is preliminary data.</text>
</comment>
<name>A0A841BP08_9ACTN</name>
<dbReference type="InterPro" id="IPR013324">
    <property type="entry name" value="RNA_pol_sigma_r3/r4-like"/>
</dbReference>
<dbReference type="GO" id="GO:0016987">
    <property type="term" value="F:sigma factor activity"/>
    <property type="evidence" value="ECO:0007669"/>
    <property type="project" value="UniProtKB-KW"/>
</dbReference>
<dbReference type="GO" id="GO:0003677">
    <property type="term" value="F:DNA binding"/>
    <property type="evidence" value="ECO:0007669"/>
    <property type="project" value="InterPro"/>
</dbReference>
<evidence type="ECO:0000313" key="7">
    <source>
        <dbReference type="EMBL" id="MBB5870004.1"/>
    </source>
</evidence>
<dbReference type="InterPro" id="IPR007627">
    <property type="entry name" value="RNA_pol_sigma70_r2"/>
</dbReference>
<dbReference type="GO" id="GO:0006352">
    <property type="term" value="P:DNA-templated transcription initiation"/>
    <property type="evidence" value="ECO:0007669"/>
    <property type="project" value="InterPro"/>
</dbReference>
<dbReference type="InterPro" id="IPR036388">
    <property type="entry name" value="WH-like_DNA-bd_sf"/>
</dbReference>
<dbReference type="PANTHER" id="PTHR43133">
    <property type="entry name" value="RNA POLYMERASE ECF-TYPE SIGMA FACTO"/>
    <property type="match status" value="1"/>
</dbReference>
<sequence>MTAPVLDAPDVVTRAIAGDSNAFAGLYEQYHGLVFRFIYRRVGNPTIAEDLAADVFVRVLRRINTFTWQGTDIGAWLLAITRNIVADYYKSGRCRFEIASGDGRDDTRASSDLEARPEETVTEHLNNVAVLRLLNDLAPDQHDVMVLRFLRGLSLAETAGVMGKNESAVKALQYRAVRNLARQLPEGWTR</sequence>
<evidence type="ECO:0000256" key="1">
    <source>
        <dbReference type="ARBA" id="ARBA00010641"/>
    </source>
</evidence>
<dbReference type="InterPro" id="IPR014284">
    <property type="entry name" value="RNA_pol_sigma-70_dom"/>
</dbReference>
<reference evidence="7 8" key="1">
    <citation type="submission" date="2020-08" db="EMBL/GenBank/DDBJ databases">
        <title>Sequencing the genomes of 1000 actinobacteria strains.</title>
        <authorList>
            <person name="Klenk H.-P."/>
        </authorList>
    </citation>
    <scope>NUCLEOTIDE SEQUENCE [LARGE SCALE GENOMIC DNA]</scope>
    <source>
        <strain evidence="7 8">DSM 45362</strain>
    </source>
</reference>
<keyword evidence="2" id="KW-0805">Transcription regulation</keyword>
<feature type="domain" description="RNA polymerase sigma factor 70 region 4 type 2" evidence="6">
    <location>
        <begin position="129"/>
        <end position="180"/>
    </location>
</feature>
<protein>
    <submittedName>
        <fullName evidence="7">RNA polymerase sigma factor (Sigma-70 family)</fullName>
    </submittedName>
</protein>
<gene>
    <name evidence="7" type="ORF">F4553_003383</name>
</gene>
<accession>A0A841BP08</accession>
<proteinExistence type="inferred from homology"/>
<evidence type="ECO:0000259" key="5">
    <source>
        <dbReference type="Pfam" id="PF04542"/>
    </source>
</evidence>
<evidence type="ECO:0000313" key="8">
    <source>
        <dbReference type="Proteomes" id="UP000587527"/>
    </source>
</evidence>
<dbReference type="InterPro" id="IPR039425">
    <property type="entry name" value="RNA_pol_sigma-70-like"/>
</dbReference>
<comment type="similarity">
    <text evidence="1">Belongs to the sigma-70 factor family. ECF subfamily.</text>
</comment>
<keyword evidence="4" id="KW-0804">Transcription</keyword>
<keyword evidence="8" id="KW-1185">Reference proteome</keyword>
<dbReference type="Gene3D" id="1.10.10.10">
    <property type="entry name" value="Winged helix-like DNA-binding domain superfamily/Winged helix DNA-binding domain"/>
    <property type="match status" value="1"/>
</dbReference>
<dbReference type="AlphaFoldDB" id="A0A841BP08"/>
<dbReference type="PANTHER" id="PTHR43133:SF57">
    <property type="entry name" value="RNA POLYMERASE SIGMA-70 FACTOR"/>
    <property type="match status" value="1"/>
</dbReference>
<dbReference type="EMBL" id="JACHMN010000002">
    <property type="protein sequence ID" value="MBB5870004.1"/>
    <property type="molecule type" value="Genomic_DNA"/>
</dbReference>
<dbReference type="SUPFAM" id="SSF88946">
    <property type="entry name" value="Sigma2 domain of RNA polymerase sigma factors"/>
    <property type="match status" value="1"/>
</dbReference>
<dbReference type="InterPro" id="IPR013325">
    <property type="entry name" value="RNA_pol_sigma_r2"/>
</dbReference>
<evidence type="ECO:0000256" key="2">
    <source>
        <dbReference type="ARBA" id="ARBA00023015"/>
    </source>
</evidence>
<keyword evidence="3" id="KW-0731">Sigma factor</keyword>
<dbReference type="Pfam" id="PF08281">
    <property type="entry name" value="Sigma70_r4_2"/>
    <property type="match status" value="1"/>
</dbReference>
<dbReference type="RefSeq" id="WP_184837068.1">
    <property type="nucleotide sequence ID" value="NZ_JACHMN010000002.1"/>
</dbReference>
<dbReference type="InterPro" id="IPR013249">
    <property type="entry name" value="RNA_pol_sigma70_r4_t2"/>
</dbReference>
<dbReference type="Pfam" id="PF04542">
    <property type="entry name" value="Sigma70_r2"/>
    <property type="match status" value="1"/>
</dbReference>
<evidence type="ECO:0000256" key="3">
    <source>
        <dbReference type="ARBA" id="ARBA00023082"/>
    </source>
</evidence>
<evidence type="ECO:0000259" key="6">
    <source>
        <dbReference type="Pfam" id="PF08281"/>
    </source>
</evidence>
<dbReference type="Gene3D" id="1.10.1740.10">
    <property type="match status" value="1"/>
</dbReference>
<dbReference type="CDD" id="cd06171">
    <property type="entry name" value="Sigma70_r4"/>
    <property type="match status" value="1"/>
</dbReference>
<dbReference type="Proteomes" id="UP000587527">
    <property type="component" value="Unassembled WGS sequence"/>
</dbReference>
<organism evidence="7 8">
    <name type="scientific">Allocatelliglobosispora scoriae</name>
    <dbReference type="NCBI Taxonomy" id="643052"/>
    <lineage>
        <taxon>Bacteria</taxon>
        <taxon>Bacillati</taxon>
        <taxon>Actinomycetota</taxon>
        <taxon>Actinomycetes</taxon>
        <taxon>Micromonosporales</taxon>
        <taxon>Micromonosporaceae</taxon>
        <taxon>Allocatelliglobosispora</taxon>
    </lineage>
</organism>